<feature type="compositionally biased region" description="Basic and acidic residues" evidence="1">
    <location>
        <begin position="96"/>
        <end position="111"/>
    </location>
</feature>
<name>A0AAD7SX63_9TELE</name>
<dbReference type="AlphaFoldDB" id="A0AAD7SX63"/>
<evidence type="ECO:0000256" key="1">
    <source>
        <dbReference type="SAM" id="MobiDB-lite"/>
    </source>
</evidence>
<evidence type="ECO:0000313" key="4">
    <source>
        <dbReference type="Proteomes" id="UP001221898"/>
    </source>
</evidence>
<dbReference type="Proteomes" id="UP001221898">
    <property type="component" value="Unassembled WGS sequence"/>
</dbReference>
<feature type="transmembrane region" description="Helical" evidence="2">
    <location>
        <begin position="6"/>
        <end position="29"/>
    </location>
</feature>
<gene>
    <name evidence="3" type="ORF">AAFF_G00228770</name>
</gene>
<keyword evidence="2" id="KW-0472">Membrane</keyword>
<evidence type="ECO:0000313" key="3">
    <source>
        <dbReference type="EMBL" id="KAJ8409476.1"/>
    </source>
</evidence>
<sequence length="199" mass="22452">MPYLLQFAVLGTIVLCVMVIVYTCVPALIQCAFYWPRRGYLQDPPPPAVERPEPLQLRGAAPEELAWGDGNPQRQPPRRLPHEALENPGVHRRVRNRPEEEPRPRALVEDLGHEEDETDSEEEFEELSEMEDAHSPISASGDGHSRPDSDPERSNLETQTASTKSERRSKERSPRTHDLTVKEAGFGTKGELTAHPDYT</sequence>
<proteinExistence type="predicted"/>
<feature type="compositionally biased region" description="Basic and acidic residues" evidence="1">
    <location>
        <begin position="164"/>
        <end position="181"/>
    </location>
</feature>
<feature type="region of interest" description="Disordered" evidence="1">
    <location>
        <begin position="45"/>
        <end position="199"/>
    </location>
</feature>
<accession>A0AAD7SX63</accession>
<comment type="caution">
    <text evidence="3">The sequence shown here is derived from an EMBL/GenBank/DDBJ whole genome shotgun (WGS) entry which is preliminary data.</text>
</comment>
<feature type="compositionally biased region" description="Basic and acidic residues" evidence="1">
    <location>
        <begin position="143"/>
        <end position="155"/>
    </location>
</feature>
<feature type="compositionally biased region" description="Acidic residues" evidence="1">
    <location>
        <begin position="112"/>
        <end position="130"/>
    </location>
</feature>
<dbReference type="EMBL" id="JAINUG010000030">
    <property type="protein sequence ID" value="KAJ8409476.1"/>
    <property type="molecule type" value="Genomic_DNA"/>
</dbReference>
<evidence type="ECO:0000256" key="2">
    <source>
        <dbReference type="SAM" id="Phobius"/>
    </source>
</evidence>
<keyword evidence="2" id="KW-1133">Transmembrane helix</keyword>
<protein>
    <submittedName>
        <fullName evidence="3">Uncharacterized protein</fullName>
    </submittedName>
</protein>
<keyword evidence="2" id="KW-0812">Transmembrane</keyword>
<organism evidence="3 4">
    <name type="scientific">Aldrovandia affinis</name>
    <dbReference type="NCBI Taxonomy" id="143900"/>
    <lineage>
        <taxon>Eukaryota</taxon>
        <taxon>Metazoa</taxon>
        <taxon>Chordata</taxon>
        <taxon>Craniata</taxon>
        <taxon>Vertebrata</taxon>
        <taxon>Euteleostomi</taxon>
        <taxon>Actinopterygii</taxon>
        <taxon>Neopterygii</taxon>
        <taxon>Teleostei</taxon>
        <taxon>Notacanthiformes</taxon>
        <taxon>Halosauridae</taxon>
        <taxon>Aldrovandia</taxon>
    </lineage>
</organism>
<reference evidence="3" key="1">
    <citation type="journal article" date="2023" name="Science">
        <title>Genome structures resolve the early diversification of teleost fishes.</title>
        <authorList>
            <person name="Parey E."/>
            <person name="Louis A."/>
            <person name="Montfort J."/>
            <person name="Bouchez O."/>
            <person name="Roques C."/>
            <person name="Iampietro C."/>
            <person name="Lluch J."/>
            <person name="Castinel A."/>
            <person name="Donnadieu C."/>
            <person name="Desvignes T."/>
            <person name="Floi Bucao C."/>
            <person name="Jouanno E."/>
            <person name="Wen M."/>
            <person name="Mejri S."/>
            <person name="Dirks R."/>
            <person name="Jansen H."/>
            <person name="Henkel C."/>
            <person name="Chen W.J."/>
            <person name="Zahm M."/>
            <person name="Cabau C."/>
            <person name="Klopp C."/>
            <person name="Thompson A.W."/>
            <person name="Robinson-Rechavi M."/>
            <person name="Braasch I."/>
            <person name="Lecointre G."/>
            <person name="Bobe J."/>
            <person name="Postlethwait J.H."/>
            <person name="Berthelot C."/>
            <person name="Roest Crollius H."/>
            <person name="Guiguen Y."/>
        </authorList>
    </citation>
    <scope>NUCLEOTIDE SEQUENCE</scope>
    <source>
        <strain evidence="3">NC1722</strain>
    </source>
</reference>
<keyword evidence="4" id="KW-1185">Reference proteome</keyword>